<dbReference type="EMBL" id="ADBL01001138">
    <property type="status" value="NOT_ANNOTATED_CDS"/>
    <property type="molecule type" value="Genomic_DNA"/>
</dbReference>
<reference evidence="3" key="5">
    <citation type="submission" date="2015-06" db="UniProtKB">
        <authorList>
            <consortium name="EnsemblFungi"/>
        </authorList>
    </citation>
    <scope>IDENTIFICATION</scope>
    <source>
        <strain evidence="3">ATCC 64411</strain>
    </source>
</reference>
<protein>
    <submittedName>
        <fullName evidence="2 3">Uncharacterized protein</fullName>
    </submittedName>
</protein>
<dbReference type="EnsemblFungi" id="MAPG_04880T0">
    <property type="protein sequence ID" value="MAPG_04880T0"/>
    <property type="gene ID" value="MAPG_04880"/>
</dbReference>
<feature type="compositionally biased region" description="Polar residues" evidence="1">
    <location>
        <begin position="564"/>
        <end position="580"/>
    </location>
</feature>
<evidence type="ECO:0000313" key="2">
    <source>
        <dbReference type="EMBL" id="KLU85860.1"/>
    </source>
</evidence>
<dbReference type="Proteomes" id="UP000011715">
    <property type="component" value="Unassembled WGS sequence"/>
</dbReference>
<dbReference type="STRING" id="644358.A0A0C4DXX3"/>
<name>A0A0C4DXX3_MAGP6</name>
<dbReference type="EMBL" id="GL876969">
    <property type="protein sequence ID" value="KLU85860.1"/>
    <property type="molecule type" value="Genomic_DNA"/>
</dbReference>
<feature type="region of interest" description="Disordered" evidence="1">
    <location>
        <begin position="346"/>
        <end position="620"/>
    </location>
</feature>
<dbReference type="OrthoDB" id="4754366at2759"/>
<feature type="compositionally biased region" description="Basic and acidic residues" evidence="1">
    <location>
        <begin position="420"/>
        <end position="431"/>
    </location>
</feature>
<reference evidence="3" key="4">
    <citation type="journal article" date="2015" name="G3 (Bethesda)">
        <title>Genome sequences of three phytopathogenic species of the Magnaporthaceae family of fungi.</title>
        <authorList>
            <person name="Okagaki L.H."/>
            <person name="Nunes C.C."/>
            <person name="Sailsbery J."/>
            <person name="Clay B."/>
            <person name="Brown D."/>
            <person name="John T."/>
            <person name="Oh Y."/>
            <person name="Young N."/>
            <person name="Fitzgerald M."/>
            <person name="Haas B.J."/>
            <person name="Zeng Q."/>
            <person name="Young S."/>
            <person name="Adiconis X."/>
            <person name="Fan L."/>
            <person name="Levin J.Z."/>
            <person name="Mitchell T.K."/>
            <person name="Okubara P.A."/>
            <person name="Farman M.L."/>
            <person name="Kohn L.M."/>
            <person name="Birren B."/>
            <person name="Ma L.-J."/>
            <person name="Dean R.A."/>
        </authorList>
    </citation>
    <scope>NUCLEOTIDE SEQUENCE</scope>
    <source>
        <strain evidence="3">ATCC 64411 / 73-15</strain>
    </source>
</reference>
<keyword evidence="4" id="KW-1185">Reference proteome</keyword>
<evidence type="ECO:0000256" key="1">
    <source>
        <dbReference type="SAM" id="MobiDB-lite"/>
    </source>
</evidence>
<feature type="compositionally biased region" description="Basic and acidic residues" evidence="1">
    <location>
        <begin position="611"/>
        <end position="620"/>
    </location>
</feature>
<reference evidence="2" key="3">
    <citation type="submission" date="2011-03" db="EMBL/GenBank/DDBJ databases">
        <title>Annotation of Magnaporthe poae ATCC 64411.</title>
        <authorList>
            <person name="Ma L.-J."/>
            <person name="Dead R."/>
            <person name="Young S.K."/>
            <person name="Zeng Q."/>
            <person name="Gargeya S."/>
            <person name="Fitzgerald M."/>
            <person name="Haas B."/>
            <person name="Abouelleil A."/>
            <person name="Alvarado L."/>
            <person name="Arachchi H.M."/>
            <person name="Berlin A."/>
            <person name="Brown A."/>
            <person name="Chapman S.B."/>
            <person name="Chen Z."/>
            <person name="Dunbar C."/>
            <person name="Freedman E."/>
            <person name="Gearin G."/>
            <person name="Gellesch M."/>
            <person name="Goldberg J."/>
            <person name="Griggs A."/>
            <person name="Gujja S."/>
            <person name="Heiman D."/>
            <person name="Howarth C."/>
            <person name="Larson L."/>
            <person name="Lui A."/>
            <person name="MacDonald P.J.P."/>
            <person name="Mehta T."/>
            <person name="Montmayeur A."/>
            <person name="Murphy C."/>
            <person name="Neiman D."/>
            <person name="Pearson M."/>
            <person name="Priest M."/>
            <person name="Roberts A."/>
            <person name="Saif S."/>
            <person name="Shea T."/>
            <person name="Shenoy N."/>
            <person name="Sisk P."/>
            <person name="Stolte C."/>
            <person name="Sykes S."/>
            <person name="Yandava C."/>
            <person name="Wortman J."/>
            <person name="Nusbaum C."/>
            <person name="Birren B."/>
        </authorList>
    </citation>
    <scope>NUCLEOTIDE SEQUENCE</scope>
    <source>
        <strain evidence="2">ATCC 64411</strain>
    </source>
</reference>
<evidence type="ECO:0000313" key="3">
    <source>
        <dbReference type="EnsemblFungi" id="MAPG_04880T0"/>
    </source>
</evidence>
<sequence>MAENLPKTLDDALEGRADWMSVPHLLAHVKALASDREAQAKYLKKDPSMRLDKERLETFLPQIRYPDHWNKATRDAFKEEWKDGPSKAEVDDLSPKCTQMLTEVWKVVCMVFRCLPTDLLSPRRGRRLLYGGTGSVGSKNGLLGEGESVGRGSQAQPTTVWKPAFGRALMAAVCCPAWENEPDIFVMALQYVIICNTRDKRKWVIGDGDGDPTGTDFVKALMRAIEEKADGESIPEVHRRILQNEPRLERSSISKLFKRTERLSARVKIQRPRNSSFYWVTQKDLEILEEAANTGFGGRFATGHLNYWYIKKSAGYGLPKQHQLQEYLLAGTRQLLIDVWVNEEEAGGGGDERMQDVDAGEPSQGGEAAQEESDDEVRPKRRAGLPHRPSAPAGGRSLPLQRARRRRRSVVDDSEAEDSSPERPVRRQRTEAEDDDDAEAGEDRPRRSLRLQRTAVVHVDGGDDEDDEDDEDDGDEETEETEEAEADETGGGDKAGEADEAGVVDETEEADEGMAFFEDGMGDEMPPAPRHIDAPASDHAAENEVEEEAAGQSTAGQEADVQEATGQADPSQEPTGQTAAGQEADVQAAPGQAAAGEETAANEAVGGPDGRVAEEDARAS</sequence>
<organism evidence="3 4">
    <name type="scientific">Magnaporthiopsis poae (strain ATCC 64411 / 73-15)</name>
    <name type="common">Kentucky bluegrass fungus</name>
    <name type="synonym">Magnaporthe poae</name>
    <dbReference type="NCBI Taxonomy" id="644358"/>
    <lineage>
        <taxon>Eukaryota</taxon>
        <taxon>Fungi</taxon>
        <taxon>Dikarya</taxon>
        <taxon>Ascomycota</taxon>
        <taxon>Pezizomycotina</taxon>
        <taxon>Sordariomycetes</taxon>
        <taxon>Sordariomycetidae</taxon>
        <taxon>Magnaporthales</taxon>
        <taxon>Magnaporthaceae</taxon>
        <taxon>Magnaporthiopsis</taxon>
    </lineage>
</organism>
<dbReference type="eggNOG" id="ENOG502T4E1">
    <property type="taxonomic scope" value="Eukaryota"/>
</dbReference>
<reference evidence="2" key="1">
    <citation type="submission" date="2010-05" db="EMBL/GenBank/DDBJ databases">
        <title>The Genome Sequence of Magnaporthe poae strain ATCC 64411.</title>
        <authorList>
            <consortium name="The Broad Institute Genome Sequencing Platform"/>
            <consortium name="Broad Institute Genome Sequencing Center for Infectious Disease"/>
            <person name="Ma L.-J."/>
            <person name="Dead R."/>
            <person name="Young S."/>
            <person name="Zeng Q."/>
            <person name="Koehrsen M."/>
            <person name="Alvarado L."/>
            <person name="Berlin A."/>
            <person name="Chapman S.B."/>
            <person name="Chen Z."/>
            <person name="Freedman E."/>
            <person name="Gellesch M."/>
            <person name="Goldberg J."/>
            <person name="Griggs A."/>
            <person name="Gujja S."/>
            <person name="Heilman E.R."/>
            <person name="Heiman D."/>
            <person name="Hepburn T."/>
            <person name="Howarth C."/>
            <person name="Jen D."/>
            <person name="Larson L."/>
            <person name="Mehta T."/>
            <person name="Neiman D."/>
            <person name="Pearson M."/>
            <person name="Roberts A."/>
            <person name="Saif S."/>
            <person name="Shea T."/>
            <person name="Shenoy N."/>
            <person name="Sisk P."/>
            <person name="Stolte C."/>
            <person name="Sykes S."/>
            <person name="Walk T."/>
            <person name="White J."/>
            <person name="Yandava C."/>
            <person name="Haas B."/>
            <person name="Nusbaum C."/>
            <person name="Birren B."/>
        </authorList>
    </citation>
    <scope>NUCLEOTIDE SEQUENCE</scope>
    <source>
        <strain evidence="2">ATCC 64411</strain>
    </source>
</reference>
<dbReference type="VEuPathDB" id="FungiDB:MAPG_04880"/>
<gene>
    <name evidence="2" type="ORF">MAPG_04880</name>
</gene>
<feature type="compositionally biased region" description="Acidic residues" evidence="1">
    <location>
        <begin position="462"/>
        <end position="490"/>
    </location>
</feature>
<evidence type="ECO:0000313" key="4">
    <source>
        <dbReference type="Proteomes" id="UP000011715"/>
    </source>
</evidence>
<proteinExistence type="predicted"/>
<dbReference type="AlphaFoldDB" id="A0A0C4DXX3"/>
<accession>A0A0C4DXX3</accession>
<feature type="compositionally biased region" description="Low complexity" evidence="1">
    <location>
        <begin position="583"/>
        <end position="606"/>
    </location>
</feature>
<reference evidence="4" key="2">
    <citation type="submission" date="2010-05" db="EMBL/GenBank/DDBJ databases">
        <title>The genome sequence of Magnaporthe poae strain ATCC 64411.</title>
        <authorList>
            <person name="Ma L.-J."/>
            <person name="Dead R."/>
            <person name="Young S."/>
            <person name="Zeng Q."/>
            <person name="Koehrsen M."/>
            <person name="Alvarado L."/>
            <person name="Berlin A."/>
            <person name="Chapman S.B."/>
            <person name="Chen Z."/>
            <person name="Freedman E."/>
            <person name="Gellesch M."/>
            <person name="Goldberg J."/>
            <person name="Griggs A."/>
            <person name="Gujja S."/>
            <person name="Heilman E.R."/>
            <person name="Heiman D."/>
            <person name="Hepburn T."/>
            <person name="Howarth C."/>
            <person name="Jen D."/>
            <person name="Larson L."/>
            <person name="Mehta T."/>
            <person name="Neiman D."/>
            <person name="Pearson M."/>
            <person name="Roberts A."/>
            <person name="Saif S."/>
            <person name="Shea T."/>
            <person name="Shenoy N."/>
            <person name="Sisk P."/>
            <person name="Stolte C."/>
            <person name="Sykes S."/>
            <person name="Walk T."/>
            <person name="White J."/>
            <person name="Yandava C."/>
            <person name="Haas B."/>
            <person name="Nusbaum C."/>
            <person name="Birren B."/>
        </authorList>
    </citation>
    <scope>NUCLEOTIDE SEQUENCE [LARGE SCALE GENOMIC DNA]</scope>
    <source>
        <strain evidence="4">ATCC 64411 / 73-15</strain>
    </source>
</reference>
<feature type="compositionally biased region" description="Acidic residues" evidence="1">
    <location>
        <begin position="498"/>
        <end position="512"/>
    </location>
</feature>